<dbReference type="EMBL" id="LUEZ02000007">
    <property type="protein sequence ID" value="RDB30154.1"/>
    <property type="molecule type" value="Genomic_DNA"/>
</dbReference>
<dbReference type="AlphaFoldDB" id="A0A369KEI8"/>
<dbReference type="Proteomes" id="UP000076154">
    <property type="component" value="Unassembled WGS sequence"/>
</dbReference>
<accession>A0A369KEI8</accession>
<protein>
    <submittedName>
        <fullName evidence="1">Uncharacterized protein</fullName>
    </submittedName>
</protein>
<reference evidence="1" key="1">
    <citation type="submission" date="2018-04" db="EMBL/GenBank/DDBJ databases">
        <title>Whole genome sequencing of Hypsizygus marmoreus.</title>
        <authorList>
            <person name="Choi I.-G."/>
            <person name="Min B."/>
            <person name="Kim J.-G."/>
            <person name="Kim S."/>
            <person name="Oh Y.-L."/>
            <person name="Kong W.-S."/>
            <person name="Park H."/>
            <person name="Jeong J."/>
            <person name="Song E.-S."/>
        </authorList>
    </citation>
    <scope>NUCLEOTIDE SEQUENCE [LARGE SCALE GENOMIC DNA]</scope>
    <source>
        <strain evidence="1">51987-8</strain>
    </source>
</reference>
<dbReference type="InParanoid" id="A0A369KEI8"/>
<keyword evidence="2" id="KW-1185">Reference proteome</keyword>
<evidence type="ECO:0000313" key="1">
    <source>
        <dbReference type="EMBL" id="RDB30154.1"/>
    </source>
</evidence>
<sequence>MTRDRESTALHPSRLIEKLEVEYINTALSLKLPPASPLVKPCPAVNTTVRLSRNPAPPTTIRSVATTNITGSSSTKRSHNLSNNRRWYMSSSRHLRKTTIAVAGAVDASLGA</sequence>
<gene>
    <name evidence="1" type="ORF">Hypma_012355</name>
</gene>
<organism evidence="1 2">
    <name type="scientific">Hypsizygus marmoreus</name>
    <name type="common">White beech mushroom</name>
    <name type="synonym">Agaricus marmoreus</name>
    <dbReference type="NCBI Taxonomy" id="39966"/>
    <lineage>
        <taxon>Eukaryota</taxon>
        <taxon>Fungi</taxon>
        <taxon>Dikarya</taxon>
        <taxon>Basidiomycota</taxon>
        <taxon>Agaricomycotina</taxon>
        <taxon>Agaricomycetes</taxon>
        <taxon>Agaricomycetidae</taxon>
        <taxon>Agaricales</taxon>
        <taxon>Tricholomatineae</taxon>
        <taxon>Lyophyllaceae</taxon>
        <taxon>Hypsizygus</taxon>
    </lineage>
</organism>
<name>A0A369KEI8_HYPMA</name>
<proteinExistence type="predicted"/>
<evidence type="ECO:0000313" key="2">
    <source>
        <dbReference type="Proteomes" id="UP000076154"/>
    </source>
</evidence>
<comment type="caution">
    <text evidence="1">The sequence shown here is derived from an EMBL/GenBank/DDBJ whole genome shotgun (WGS) entry which is preliminary data.</text>
</comment>